<keyword evidence="2" id="KW-1185">Reference proteome</keyword>
<dbReference type="AlphaFoldDB" id="A0A3M7RWT4"/>
<comment type="caution">
    <text evidence="1">The sequence shown here is derived from an EMBL/GenBank/DDBJ whole genome shotgun (WGS) entry which is preliminary data.</text>
</comment>
<dbReference type="Proteomes" id="UP000276133">
    <property type="component" value="Unassembled WGS sequence"/>
</dbReference>
<organism evidence="1 2">
    <name type="scientific">Brachionus plicatilis</name>
    <name type="common">Marine rotifer</name>
    <name type="synonym">Brachionus muelleri</name>
    <dbReference type="NCBI Taxonomy" id="10195"/>
    <lineage>
        <taxon>Eukaryota</taxon>
        <taxon>Metazoa</taxon>
        <taxon>Spiralia</taxon>
        <taxon>Gnathifera</taxon>
        <taxon>Rotifera</taxon>
        <taxon>Eurotatoria</taxon>
        <taxon>Monogononta</taxon>
        <taxon>Pseudotrocha</taxon>
        <taxon>Ploima</taxon>
        <taxon>Brachionidae</taxon>
        <taxon>Brachionus</taxon>
    </lineage>
</organism>
<dbReference type="EMBL" id="REGN01002490">
    <property type="protein sequence ID" value="RNA27805.1"/>
    <property type="molecule type" value="Genomic_DNA"/>
</dbReference>
<evidence type="ECO:0000313" key="2">
    <source>
        <dbReference type="Proteomes" id="UP000276133"/>
    </source>
</evidence>
<reference evidence="1 2" key="1">
    <citation type="journal article" date="2018" name="Sci. Rep.">
        <title>Genomic signatures of local adaptation to the degree of environmental predictability in rotifers.</title>
        <authorList>
            <person name="Franch-Gras L."/>
            <person name="Hahn C."/>
            <person name="Garcia-Roger E.M."/>
            <person name="Carmona M.J."/>
            <person name="Serra M."/>
            <person name="Gomez A."/>
        </authorList>
    </citation>
    <scope>NUCLEOTIDE SEQUENCE [LARGE SCALE GENOMIC DNA]</scope>
    <source>
        <strain evidence="1">HYR1</strain>
    </source>
</reference>
<protein>
    <submittedName>
        <fullName evidence="1">Uncharacterized protein</fullName>
    </submittedName>
</protein>
<name>A0A3M7RWT4_BRAPC</name>
<sequence>MVFKIHFLLYLSNDFFKRKSTFDITIKFSKYSMVQMQMRTKKQRRPPIRENTMSLNGFINFDRFIENN</sequence>
<evidence type="ECO:0000313" key="1">
    <source>
        <dbReference type="EMBL" id="RNA27805.1"/>
    </source>
</evidence>
<accession>A0A3M7RWT4</accession>
<proteinExistence type="predicted"/>
<gene>
    <name evidence="1" type="ORF">BpHYR1_001412</name>
</gene>